<dbReference type="EMBL" id="MU004238">
    <property type="protein sequence ID" value="KAF2667045.1"/>
    <property type="molecule type" value="Genomic_DNA"/>
</dbReference>
<evidence type="ECO:0000256" key="8">
    <source>
        <dbReference type="SAM" id="MobiDB-lite"/>
    </source>
</evidence>
<keyword evidence="11" id="KW-1185">Reference proteome</keyword>
<reference evidence="10" key="1">
    <citation type="journal article" date="2020" name="Stud. Mycol.">
        <title>101 Dothideomycetes genomes: a test case for predicting lifestyles and emergence of pathogens.</title>
        <authorList>
            <person name="Haridas S."/>
            <person name="Albert R."/>
            <person name="Binder M."/>
            <person name="Bloem J."/>
            <person name="Labutti K."/>
            <person name="Salamov A."/>
            <person name="Andreopoulos B."/>
            <person name="Baker S."/>
            <person name="Barry K."/>
            <person name="Bills G."/>
            <person name="Bluhm B."/>
            <person name="Cannon C."/>
            <person name="Castanera R."/>
            <person name="Culley D."/>
            <person name="Daum C."/>
            <person name="Ezra D."/>
            <person name="Gonzalez J."/>
            <person name="Henrissat B."/>
            <person name="Kuo A."/>
            <person name="Liang C."/>
            <person name="Lipzen A."/>
            <person name="Lutzoni F."/>
            <person name="Magnuson J."/>
            <person name="Mondo S."/>
            <person name="Nolan M."/>
            <person name="Ohm R."/>
            <person name="Pangilinan J."/>
            <person name="Park H.-J."/>
            <person name="Ramirez L."/>
            <person name="Alfaro M."/>
            <person name="Sun H."/>
            <person name="Tritt A."/>
            <person name="Yoshinaga Y."/>
            <person name="Zwiers L.-H."/>
            <person name="Turgeon B."/>
            <person name="Goodwin S."/>
            <person name="Spatafora J."/>
            <person name="Crous P."/>
            <person name="Grigoriev I."/>
        </authorList>
    </citation>
    <scope>NUCLEOTIDE SEQUENCE</scope>
    <source>
        <strain evidence="10">CBS 115976</strain>
    </source>
</reference>
<evidence type="ECO:0000313" key="11">
    <source>
        <dbReference type="Proteomes" id="UP000799302"/>
    </source>
</evidence>
<evidence type="ECO:0000256" key="4">
    <source>
        <dbReference type="ARBA" id="ARBA00015339"/>
    </source>
</evidence>
<comment type="function">
    <text evidence="1">Required for efficient biogenesis of the 60S ribosomal subunit.</text>
</comment>
<feature type="region of interest" description="Disordered" evidence="8">
    <location>
        <begin position="1"/>
        <end position="52"/>
    </location>
</feature>
<name>A0A6A6U456_9PEZI</name>
<comment type="subcellular location">
    <subcellularLocation>
        <location evidence="2">Nucleus</location>
        <location evidence="2">Nucleolus</location>
    </subcellularLocation>
</comment>
<keyword evidence="6" id="KW-0539">Nucleus</keyword>
<sequence length="116" mass="13240">MTKDKNKKQKKQKQDHKATEKDAIPAGQEDMHHEPKAELKLQDSHPDQSRNSDFDAFYLRKVTMELQEDLDKIRSAVDFKDSSLPILISALQQGSSLFSEAEKSRIMGEEASVHTK</sequence>
<feature type="domain" description="Ribosome-assembly protein 3 C-terminal" evidence="9">
    <location>
        <begin position="54"/>
        <end position="99"/>
    </location>
</feature>
<evidence type="ECO:0000256" key="5">
    <source>
        <dbReference type="ARBA" id="ARBA00022517"/>
    </source>
</evidence>
<protein>
    <recommendedName>
        <fullName evidence="4">Ribosome assembly protein 3</fullName>
    </recommendedName>
</protein>
<dbReference type="OrthoDB" id="69550at2759"/>
<dbReference type="PANTHER" id="PTHR28127:SF1">
    <property type="entry name" value="RIBOSOME ASSEMBLY PROTEIN 3"/>
    <property type="match status" value="1"/>
</dbReference>
<gene>
    <name evidence="10" type="ORF">BT63DRAFT_458005</name>
</gene>
<organism evidence="10 11">
    <name type="scientific">Microthyrium microscopicum</name>
    <dbReference type="NCBI Taxonomy" id="703497"/>
    <lineage>
        <taxon>Eukaryota</taxon>
        <taxon>Fungi</taxon>
        <taxon>Dikarya</taxon>
        <taxon>Ascomycota</taxon>
        <taxon>Pezizomycotina</taxon>
        <taxon>Dothideomycetes</taxon>
        <taxon>Dothideomycetes incertae sedis</taxon>
        <taxon>Microthyriales</taxon>
        <taxon>Microthyriaceae</taxon>
        <taxon>Microthyrium</taxon>
    </lineage>
</organism>
<dbReference type="Pfam" id="PF14615">
    <property type="entry name" value="Rsa3"/>
    <property type="match status" value="1"/>
</dbReference>
<dbReference type="GO" id="GO:0005730">
    <property type="term" value="C:nucleolus"/>
    <property type="evidence" value="ECO:0007669"/>
    <property type="project" value="UniProtKB-SubCell"/>
</dbReference>
<dbReference type="AlphaFoldDB" id="A0A6A6U456"/>
<feature type="compositionally biased region" description="Basic residues" evidence="8">
    <location>
        <begin position="1"/>
        <end position="14"/>
    </location>
</feature>
<evidence type="ECO:0000259" key="9">
    <source>
        <dbReference type="Pfam" id="PF14615"/>
    </source>
</evidence>
<evidence type="ECO:0000256" key="2">
    <source>
        <dbReference type="ARBA" id="ARBA00004604"/>
    </source>
</evidence>
<comment type="similarity">
    <text evidence="3">Belongs to the RSA3 family.</text>
</comment>
<evidence type="ECO:0000256" key="3">
    <source>
        <dbReference type="ARBA" id="ARBA00006256"/>
    </source>
</evidence>
<dbReference type="PANTHER" id="PTHR28127">
    <property type="entry name" value="RIBOSOME ASSEMBLY PROTEIN 3"/>
    <property type="match status" value="1"/>
</dbReference>
<dbReference type="GO" id="GO:0000027">
    <property type="term" value="P:ribosomal large subunit assembly"/>
    <property type="evidence" value="ECO:0007669"/>
    <property type="project" value="TreeGrafter"/>
</dbReference>
<accession>A0A6A6U456</accession>
<evidence type="ECO:0000313" key="10">
    <source>
        <dbReference type="EMBL" id="KAF2667045.1"/>
    </source>
</evidence>
<evidence type="ECO:0000256" key="7">
    <source>
        <dbReference type="ARBA" id="ARBA00023274"/>
    </source>
</evidence>
<dbReference type="InterPro" id="IPR051898">
    <property type="entry name" value="Ribosome_Assembly_3"/>
</dbReference>
<dbReference type="Proteomes" id="UP000799302">
    <property type="component" value="Unassembled WGS sequence"/>
</dbReference>
<evidence type="ECO:0000256" key="6">
    <source>
        <dbReference type="ARBA" id="ARBA00023242"/>
    </source>
</evidence>
<keyword evidence="7" id="KW-0687">Ribonucleoprotein</keyword>
<evidence type="ECO:0000256" key="1">
    <source>
        <dbReference type="ARBA" id="ARBA00003035"/>
    </source>
</evidence>
<feature type="compositionally biased region" description="Basic and acidic residues" evidence="8">
    <location>
        <begin position="15"/>
        <end position="52"/>
    </location>
</feature>
<dbReference type="InterPro" id="IPR028217">
    <property type="entry name" value="Rsa3_C"/>
</dbReference>
<keyword evidence="5" id="KW-0690">Ribosome biogenesis</keyword>
<dbReference type="GO" id="GO:0030687">
    <property type="term" value="C:preribosome, large subunit precursor"/>
    <property type="evidence" value="ECO:0007669"/>
    <property type="project" value="TreeGrafter"/>
</dbReference>
<proteinExistence type="inferred from homology"/>